<reference evidence="13 14" key="1">
    <citation type="submission" date="2017-10" db="EMBL/GenBank/DDBJ databases">
        <title>Genomics of the genus Arcobacter.</title>
        <authorList>
            <person name="Perez-Cataluna A."/>
            <person name="Figueras M.J."/>
        </authorList>
    </citation>
    <scope>NUCLEOTIDE SEQUENCE [LARGE SCALE GENOMIC DNA]</scope>
    <source>
        <strain evidence="13 14">CECT 8993</strain>
    </source>
</reference>
<feature type="coiled-coil region" evidence="9">
    <location>
        <begin position="161"/>
        <end position="290"/>
    </location>
</feature>
<comment type="caution">
    <text evidence="13">The sequence shown here is derived from an EMBL/GenBank/DDBJ whole genome shotgun (WGS) entry which is preliminary data.</text>
</comment>
<dbReference type="InterPro" id="IPR050739">
    <property type="entry name" value="MFP"/>
</dbReference>
<dbReference type="Pfam" id="PF26002">
    <property type="entry name" value="Beta-barrel_AprE"/>
    <property type="match status" value="1"/>
</dbReference>
<dbReference type="Gene3D" id="2.40.30.170">
    <property type="match status" value="1"/>
</dbReference>
<dbReference type="GO" id="GO:0009306">
    <property type="term" value="P:protein secretion"/>
    <property type="evidence" value="ECO:0007669"/>
    <property type="project" value="InterPro"/>
</dbReference>
<dbReference type="RefSeq" id="WP_128979143.1">
    <property type="nucleotide sequence ID" value="NZ_PDKJ01000002.1"/>
</dbReference>
<dbReference type="SUPFAM" id="SSF46589">
    <property type="entry name" value="tRNA-binding arm"/>
    <property type="match status" value="1"/>
</dbReference>
<dbReference type="SUPFAM" id="SSF111369">
    <property type="entry name" value="HlyD-like secretion proteins"/>
    <property type="match status" value="1"/>
</dbReference>
<dbReference type="Gene3D" id="1.10.287.470">
    <property type="entry name" value="Helix hairpin bin"/>
    <property type="match status" value="1"/>
</dbReference>
<evidence type="ECO:0000256" key="4">
    <source>
        <dbReference type="ARBA" id="ARBA00022475"/>
    </source>
</evidence>
<protein>
    <submittedName>
        <fullName evidence="13">Secretion protein HylD</fullName>
    </submittedName>
</protein>
<dbReference type="InterPro" id="IPR006144">
    <property type="entry name" value="Secretion_HlyD_CS"/>
</dbReference>
<dbReference type="Gene3D" id="2.40.50.100">
    <property type="match status" value="1"/>
</dbReference>
<dbReference type="PANTHER" id="PTHR30386:SF26">
    <property type="entry name" value="TRANSPORT PROTEIN COMB"/>
    <property type="match status" value="1"/>
</dbReference>
<sequence>MKNDEDAKFVNTLYGQENATINQKALILFILIALFFLIALIWAALSPIDELARGEGKVIPSEKIKTVQSLDGGVISDILVKEGQLVKKDQPLMKIDTTRFQASLQENKKTYLHLLITKTRLEAETNINLDLPLPKLEFPKKVLVAAEFFAREDENLFRKRIEELKSSVAILDVQYKQKKQELVEAESKVNQLRKSLGILEQEKDTIARLVAKGARPNVDLLKLEKEYSQLEGDLKSTKLSIPRLMLAIKEAENRKIEKEKIFKSEVLNELQKVNTEIKKYESKLISEEDKLSKTVLHSPVNGIIKQINMNTIGGVIKSGMDLIEIVPDSEILLVEAKIDPKDIAFINPKQQAIVKITAYDFSIYGGLEGKIVEISADSIKDKESKDDKSYYKVVVRTEKNYLEKNGEKLPIIPGMIASVDIKTGKKTILDFIMKPILKTKQNSLHER</sequence>
<dbReference type="GO" id="GO:0000166">
    <property type="term" value="F:nucleotide binding"/>
    <property type="evidence" value="ECO:0007669"/>
    <property type="project" value="InterPro"/>
</dbReference>
<dbReference type="InterPro" id="IPR058781">
    <property type="entry name" value="HH_AprE-like"/>
</dbReference>
<proteinExistence type="inferred from homology"/>
<dbReference type="PROSITE" id="PS00543">
    <property type="entry name" value="HLYD_FAMILY"/>
    <property type="match status" value="1"/>
</dbReference>
<evidence type="ECO:0000256" key="10">
    <source>
        <dbReference type="SAM" id="Phobius"/>
    </source>
</evidence>
<dbReference type="InterPro" id="IPR010129">
    <property type="entry name" value="T1SS_HlyD"/>
</dbReference>
<evidence type="ECO:0000256" key="6">
    <source>
        <dbReference type="ARBA" id="ARBA00022692"/>
    </source>
</evidence>
<evidence type="ECO:0000256" key="1">
    <source>
        <dbReference type="ARBA" id="ARBA00004377"/>
    </source>
</evidence>
<comment type="subcellular location">
    <subcellularLocation>
        <location evidence="1">Cell inner membrane</location>
        <topology evidence="1">Single-pass membrane protein</topology>
    </subcellularLocation>
</comment>
<dbReference type="Proteomes" id="UP000290172">
    <property type="component" value="Unassembled WGS sequence"/>
</dbReference>
<keyword evidence="4" id="KW-1003">Cell membrane</keyword>
<evidence type="ECO:0000256" key="8">
    <source>
        <dbReference type="ARBA" id="ARBA00023136"/>
    </source>
</evidence>
<dbReference type="InterPro" id="IPR010978">
    <property type="entry name" value="tRNA-bd_arm"/>
</dbReference>
<dbReference type="InterPro" id="IPR058982">
    <property type="entry name" value="Beta-barrel_AprE"/>
</dbReference>
<evidence type="ECO:0000256" key="7">
    <source>
        <dbReference type="ARBA" id="ARBA00022989"/>
    </source>
</evidence>
<evidence type="ECO:0000256" key="3">
    <source>
        <dbReference type="ARBA" id="ARBA00022448"/>
    </source>
</evidence>
<keyword evidence="5" id="KW-0997">Cell inner membrane</keyword>
<keyword evidence="6 10" id="KW-0812">Transmembrane</keyword>
<organism evidence="13 14">
    <name type="scientific">Halarcobacter ebronensis</name>
    <dbReference type="NCBI Taxonomy" id="1462615"/>
    <lineage>
        <taxon>Bacteria</taxon>
        <taxon>Pseudomonadati</taxon>
        <taxon>Campylobacterota</taxon>
        <taxon>Epsilonproteobacteria</taxon>
        <taxon>Campylobacterales</taxon>
        <taxon>Arcobacteraceae</taxon>
        <taxon>Halarcobacter</taxon>
    </lineage>
</organism>
<keyword evidence="7 10" id="KW-1133">Transmembrane helix</keyword>
<keyword evidence="3" id="KW-0813">Transport</keyword>
<dbReference type="PRINTS" id="PR01490">
    <property type="entry name" value="RTXTOXIND"/>
</dbReference>
<accession>A0A4Q0YKN5</accession>
<evidence type="ECO:0000256" key="9">
    <source>
        <dbReference type="SAM" id="Coils"/>
    </source>
</evidence>
<dbReference type="NCBIfam" id="TIGR01843">
    <property type="entry name" value="type_I_hlyD"/>
    <property type="match status" value="1"/>
</dbReference>
<feature type="domain" description="AprE-like long alpha-helical hairpin" evidence="11">
    <location>
        <begin position="101"/>
        <end position="289"/>
    </location>
</feature>
<dbReference type="GO" id="GO:0005886">
    <property type="term" value="C:plasma membrane"/>
    <property type="evidence" value="ECO:0007669"/>
    <property type="project" value="UniProtKB-SubCell"/>
</dbReference>
<evidence type="ECO:0000256" key="5">
    <source>
        <dbReference type="ARBA" id="ARBA00022519"/>
    </source>
</evidence>
<evidence type="ECO:0000259" key="11">
    <source>
        <dbReference type="Pfam" id="PF25994"/>
    </source>
</evidence>
<evidence type="ECO:0000256" key="2">
    <source>
        <dbReference type="ARBA" id="ARBA00009477"/>
    </source>
</evidence>
<evidence type="ECO:0000313" key="14">
    <source>
        <dbReference type="Proteomes" id="UP000290172"/>
    </source>
</evidence>
<keyword evidence="9" id="KW-0175">Coiled coil</keyword>
<evidence type="ECO:0000259" key="12">
    <source>
        <dbReference type="Pfam" id="PF26002"/>
    </source>
</evidence>
<keyword evidence="8 10" id="KW-0472">Membrane</keyword>
<gene>
    <name evidence="13" type="ORF">CRV08_03575</name>
</gene>
<dbReference type="PANTHER" id="PTHR30386">
    <property type="entry name" value="MEMBRANE FUSION SUBUNIT OF EMRAB-TOLC MULTIDRUG EFFLUX PUMP"/>
    <property type="match status" value="1"/>
</dbReference>
<name>A0A4Q0YKN5_9BACT</name>
<dbReference type="Pfam" id="PF25994">
    <property type="entry name" value="HH_AprE"/>
    <property type="match status" value="1"/>
</dbReference>
<feature type="domain" description="AprE-like beta-barrel" evidence="12">
    <location>
        <begin position="332"/>
        <end position="424"/>
    </location>
</feature>
<dbReference type="AlphaFoldDB" id="A0A4Q0YKN5"/>
<feature type="transmembrane region" description="Helical" evidence="10">
    <location>
        <begin position="25"/>
        <end position="45"/>
    </location>
</feature>
<comment type="similarity">
    <text evidence="2">Belongs to the membrane fusion protein (MFP) (TC 8.A.1) family.</text>
</comment>
<evidence type="ECO:0000313" key="13">
    <source>
        <dbReference type="EMBL" id="RXJ69799.1"/>
    </source>
</evidence>
<dbReference type="EMBL" id="PDKJ01000002">
    <property type="protein sequence ID" value="RXJ69799.1"/>
    <property type="molecule type" value="Genomic_DNA"/>
</dbReference>